<dbReference type="Gene3D" id="3.30.428.10">
    <property type="entry name" value="HIT-like"/>
    <property type="match status" value="1"/>
</dbReference>
<comment type="caution">
    <text evidence="4">The sequence shown here is derived from an EMBL/GenBank/DDBJ whole genome shotgun (WGS) entry which is preliminary data.</text>
</comment>
<organism evidence="4 5">
    <name type="scientific">Luteipulveratus halotolerans</name>
    <dbReference type="NCBI Taxonomy" id="1631356"/>
    <lineage>
        <taxon>Bacteria</taxon>
        <taxon>Bacillati</taxon>
        <taxon>Actinomycetota</taxon>
        <taxon>Actinomycetes</taxon>
        <taxon>Micrococcales</taxon>
        <taxon>Dermacoccaceae</taxon>
        <taxon>Luteipulveratus</taxon>
    </lineage>
</organism>
<gene>
    <name evidence="4" type="ORF">VV01_17130</name>
</gene>
<name>A0A0L6CPI1_9MICO</name>
<dbReference type="PROSITE" id="PS51084">
    <property type="entry name" value="HIT_2"/>
    <property type="match status" value="1"/>
</dbReference>
<reference evidence="5" key="1">
    <citation type="submission" date="2015-03" db="EMBL/GenBank/DDBJ databases">
        <title>Luteipulveratus halotolerans sp. nov., a novel actinobacterium (Dermacoccaceae) from Sarawak, Malaysia.</title>
        <authorList>
            <person name="Juboi H."/>
            <person name="Basik A."/>
            <person name="Shamsul S.S."/>
            <person name="Arnold P."/>
            <person name="Schmitt E.K."/>
            <person name="Sanglier J.-J."/>
            <person name="Yeo T."/>
        </authorList>
    </citation>
    <scope>NUCLEOTIDE SEQUENCE [LARGE SCALE GENOMIC DNA]</scope>
    <source>
        <strain evidence="5">C296001</strain>
    </source>
</reference>
<dbReference type="InterPro" id="IPR011146">
    <property type="entry name" value="HIT-like"/>
</dbReference>
<dbReference type="STRING" id="1631356.VV01_17130"/>
<evidence type="ECO:0000313" key="4">
    <source>
        <dbReference type="EMBL" id="KNX39555.1"/>
    </source>
</evidence>
<dbReference type="EMBL" id="LAIR01000002">
    <property type="protein sequence ID" value="KNX39555.1"/>
    <property type="molecule type" value="Genomic_DNA"/>
</dbReference>
<dbReference type="Proteomes" id="UP000037397">
    <property type="component" value="Unassembled WGS sequence"/>
</dbReference>
<evidence type="ECO:0000313" key="5">
    <source>
        <dbReference type="Proteomes" id="UP000037397"/>
    </source>
</evidence>
<evidence type="ECO:0000259" key="3">
    <source>
        <dbReference type="PROSITE" id="PS51084"/>
    </source>
</evidence>
<evidence type="ECO:0000256" key="1">
    <source>
        <dbReference type="PIRSR" id="PIRSR601310-1"/>
    </source>
</evidence>
<dbReference type="PANTHER" id="PTHR46648:SF1">
    <property type="entry name" value="ADENOSINE 5'-MONOPHOSPHORAMIDASE HNT1"/>
    <property type="match status" value="1"/>
</dbReference>
<feature type="active site" description="Tele-AMP-histidine intermediate" evidence="1">
    <location>
        <position position="112"/>
    </location>
</feature>
<dbReference type="GO" id="GO:0009117">
    <property type="term" value="P:nucleotide metabolic process"/>
    <property type="evidence" value="ECO:0007669"/>
    <property type="project" value="TreeGrafter"/>
</dbReference>
<comment type="caution">
    <text evidence="2">Lacks conserved residue(s) required for the propagation of feature annotation.</text>
</comment>
<keyword evidence="5" id="KW-1185">Reference proteome</keyword>
<dbReference type="AlphaFoldDB" id="A0A0L6CPI1"/>
<sequence>MDLAAYESKTLAEECFICAFLAGEPGKEHLVVAEDEHHVAFLDRFPTLRGKLLAAPRRHVEHVVRDLTENEFAALMRFVHRVALALESVVLSERTYVYSLGSQQGNAHLHWHIAALPPGTPYREQQFVAIMTEHGVLPPDHAADTALAERIRRAYDG</sequence>
<dbReference type="Pfam" id="PF01230">
    <property type="entry name" value="HIT"/>
    <property type="match status" value="1"/>
</dbReference>
<dbReference type="OrthoDB" id="9784774at2"/>
<dbReference type="PANTHER" id="PTHR46648">
    <property type="entry name" value="HIT FAMILY PROTEIN 1"/>
    <property type="match status" value="1"/>
</dbReference>
<proteinExistence type="predicted"/>
<accession>A0A0L6CPI1</accession>
<feature type="domain" description="HIT" evidence="3">
    <location>
        <begin position="16"/>
        <end position="127"/>
    </location>
</feature>
<dbReference type="InterPro" id="IPR001310">
    <property type="entry name" value="Histidine_triad_HIT"/>
</dbReference>
<dbReference type="SUPFAM" id="SSF54197">
    <property type="entry name" value="HIT-like"/>
    <property type="match status" value="1"/>
</dbReference>
<dbReference type="InterPro" id="IPR036265">
    <property type="entry name" value="HIT-like_sf"/>
</dbReference>
<protein>
    <submittedName>
        <fullName evidence="4">Histidine triad (HIT) protein</fullName>
    </submittedName>
</protein>
<dbReference type="GO" id="GO:0003824">
    <property type="term" value="F:catalytic activity"/>
    <property type="evidence" value="ECO:0007669"/>
    <property type="project" value="InterPro"/>
</dbReference>
<evidence type="ECO:0000256" key="2">
    <source>
        <dbReference type="PROSITE-ProRule" id="PRU00464"/>
    </source>
</evidence>